<gene>
    <name evidence="3" type="ORF">G6M46_16230</name>
</gene>
<keyword evidence="2" id="KW-0413">Isomerase</keyword>
<accession>A0AA44JA86</accession>
<dbReference type="AlphaFoldDB" id="A0AA44JA86"/>
<dbReference type="Gene3D" id="3.10.310.10">
    <property type="entry name" value="Diaminopimelate Epimerase, Chain A, domain 1"/>
    <property type="match status" value="2"/>
</dbReference>
<name>A0AA44JA86_AGRTU</name>
<protein>
    <submittedName>
        <fullName evidence="3">PrpF family protein</fullName>
    </submittedName>
</protein>
<reference evidence="3" key="1">
    <citation type="journal article" date="2020" name="Science">
        <title>Unexpected conservation and global transmission of agrobacterial virulence plasmids.</title>
        <authorList>
            <person name="Weisberg A.J."/>
            <person name="Davis E.W. 2nd"/>
            <person name="Tabima J."/>
            <person name="Belcher M.S."/>
            <person name="Miller M."/>
            <person name="Kuo C.H."/>
            <person name="Loper J.E."/>
            <person name="Grunwald N.J."/>
            <person name="Putnam M.L."/>
            <person name="Chang J.H."/>
        </authorList>
    </citation>
    <scope>NUCLEOTIDE SEQUENCE</scope>
    <source>
        <strain evidence="3">17-1853-1a</strain>
    </source>
</reference>
<dbReference type="PANTHER" id="PTHR43709">
    <property type="entry name" value="ACONITATE ISOMERASE-RELATED"/>
    <property type="match status" value="1"/>
</dbReference>
<evidence type="ECO:0000313" key="4">
    <source>
        <dbReference type="Proteomes" id="UP000702952"/>
    </source>
</evidence>
<evidence type="ECO:0000256" key="1">
    <source>
        <dbReference type="ARBA" id="ARBA00007673"/>
    </source>
</evidence>
<dbReference type="InterPro" id="IPR007400">
    <property type="entry name" value="PrpF-like"/>
</dbReference>
<dbReference type="RefSeq" id="WP_174019001.1">
    <property type="nucleotide sequence ID" value="NZ_JAAMAW010000021.1"/>
</dbReference>
<comment type="caution">
    <text evidence="3">The sequence shown here is derived from an EMBL/GenBank/DDBJ whole genome shotgun (WGS) entry which is preliminary data.</text>
</comment>
<dbReference type="SUPFAM" id="SSF54506">
    <property type="entry name" value="Diaminopimelate epimerase-like"/>
    <property type="match status" value="2"/>
</dbReference>
<organism evidence="3 4">
    <name type="scientific">Agrobacterium tumefaciens</name>
    <dbReference type="NCBI Taxonomy" id="358"/>
    <lineage>
        <taxon>Bacteria</taxon>
        <taxon>Pseudomonadati</taxon>
        <taxon>Pseudomonadota</taxon>
        <taxon>Alphaproteobacteria</taxon>
        <taxon>Hyphomicrobiales</taxon>
        <taxon>Rhizobiaceae</taxon>
        <taxon>Rhizobium/Agrobacterium group</taxon>
        <taxon>Agrobacterium</taxon>
        <taxon>Agrobacterium tumefaciens complex</taxon>
    </lineage>
</organism>
<dbReference type="PANTHER" id="PTHR43709:SF2">
    <property type="entry name" value="DUF453 DOMAIN PROTEIN (AFU_ORTHOLOGUE AFUA_6G00360)"/>
    <property type="match status" value="1"/>
</dbReference>
<dbReference type="Pfam" id="PF04303">
    <property type="entry name" value="PrpF"/>
    <property type="match status" value="1"/>
</dbReference>
<proteinExistence type="inferred from homology"/>
<evidence type="ECO:0000256" key="2">
    <source>
        <dbReference type="ARBA" id="ARBA00023235"/>
    </source>
</evidence>
<dbReference type="EMBL" id="JAAMAY010000027">
    <property type="protein sequence ID" value="NTC29683.1"/>
    <property type="molecule type" value="Genomic_DNA"/>
</dbReference>
<dbReference type="GO" id="GO:0016853">
    <property type="term" value="F:isomerase activity"/>
    <property type="evidence" value="ECO:0007669"/>
    <property type="project" value="UniProtKB-KW"/>
</dbReference>
<comment type="similarity">
    <text evidence="1">Belongs to the PrpF family.</text>
</comment>
<sequence length="378" mass="39815">MTTTKLPAVFMRGGTSKALMLHLRDLPEDRDQWKDIFLRAMGSPDQYGRQLNGMGGGTSSLSKICIIAPSDRDDADVNYTFVQVAVHDAQIDMSGNCGNMLSAIGPFAVDEGLVPAEDGHTTVRIFNTNTSKVIHARFPTNANGAVYAGDCAIPGVSGTGAPIRLDFLNPGGATTGKLLPTGNSREVLSVDGREIEVSMSDAGNACVFVRASDVNMPGNALPAQISDQPGLLATLDSIRVAASIRMGISSSVEEAGRIRHVPFVVIVSEPQDAWTTSGELVSASDMNLTARVISNGQPHQALPLTATLCTAVAANIQGSLVHELAKPAKEGSFDIGMPSGILSADAEVFVSDDGPMAKRGSFFRTARRHFKGEVYVAD</sequence>
<evidence type="ECO:0000313" key="3">
    <source>
        <dbReference type="EMBL" id="NTC29683.1"/>
    </source>
</evidence>
<dbReference type="Proteomes" id="UP000702952">
    <property type="component" value="Unassembled WGS sequence"/>
</dbReference>